<proteinExistence type="predicted"/>
<dbReference type="AlphaFoldDB" id="A6J684"/>
<accession>A6J684</accession>
<reference evidence="1 2" key="1">
    <citation type="submission" date="2005-09" db="EMBL/GenBank/DDBJ databases">
        <authorList>
            <person name="Mural R.J."/>
            <person name="Li P.W."/>
            <person name="Adams M.D."/>
            <person name="Amanatides P.G."/>
            <person name="Baden-Tillson H."/>
            <person name="Barnstead M."/>
            <person name="Chin S.H."/>
            <person name="Dew I."/>
            <person name="Evans C.A."/>
            <person name="Ferriera S."/>
            <person name="Flanigan M."/>
            <person name="Fosler C."/>
            <person name="Glodek A."/>
            <person name="Gu Z."/>
            <person name="Holt R.A."/>
            <person name="Jennings D."/>
            <person name="Kraft C.L."/>
            <person name="Lu F."/>
            <person name="Nguyen T."/>
            <person name="Nusskern D.R."/>
            <person name="Pfannkoch C.M."/>
            <person name="Sitter C."/>
            <person name="Sutton G.G."/>
            <person name="Venter J.C."/>
            <person name="Wang Z."/>
            <person name="Woodage T."/>
            <person name="Zheng X.H."/>
            <person name="Zhong F."/>
        </authorList>
    </citation>
    <scope>NUCLEOTIDE SEQUENCE [LARGE SCALE GENOMIC DNA]</scope>
    <source>
        <strain>BN</strain>
        <strain evidence="2">Sprague-Dawley</strain>
    </source>
</reference>
<evidence type="ECO:0000313" key="1">
    <source>
        <dbReference type="EMBL" id="EDM00705.1"/>
    </source>
</evidence>
<gene>
    <name evidence="1" type="ORF">rCG_62811</name>
</gene>
<name>A6J684_RAT</name>
<dbReference type="EMBL" id="CH473976">
    <property type="protein sequence ID" value="EDM00705.1"/>
    <property type="molecule type" value="Genomic_DNA"/>
</dbReference>
<dbReference type="Proteomes" id="UP000234681">
    <property type="component" value="Chromosome 2"/>
</dbReference>
<protein>
    <submittedName>
        <fullName evidence="1">RCG62811</fullName>
    </submittedName>
</protein>
<sequence length="37" mass="4167">MPLHDPRAHTHLPLPKLLFSPHLETRSSPALFAQGPR</sequence>
<evidence type="ECO:0000313" key="2">
    <source>
        <dbReference type="Proteomes" id="UP000234681"/>
    </source>
</evidence>
<organism evidence="1 2">
    <name type="scientific">Rattus norvegicus</name>
    <name type="common">Rat</name>
    <dbReference type="NCBI Taxonomy" id="10116"/>
    <lineage>
        <taxon>Eukaryota</taxon>
        <taxon>Metazoa</taxon>
        <taxon>Chordata</taxon>
        <taxon>Craniata</taxon>
        <taxon>Vertebrata</taxon>
        <taxon>Euteleostomi</taxon>
        <taxon>Mammalia</taxon>
        <taxon>Eutheria</taxon>
        <taxon>Euarchontoglires</taxon>
        <taxon>Glires</taxon>
        <taxon>Rodentia</taxon>
        <taxon>Myomorpha</taxon>
        <taxon>Muroidea</taxon>
        <taxon>Muridae</taxon>
        <taxon>Murinae</taxon>
        <taxon>Rattus</taxon>
    </lineage>
</organism>